<dbReference type="Pfam" id="PF08142">
    <property type="entry name" value="AARP2CN"/>
    <property type="match status" value="1"/>
</dbReference>
<evidence type="ECO:0000256" key="4">
    <source>
        <dbReference type="ARBA" id="ARBA00038288"/>
    </source>
</evidence>
<name>A0A8J6ARK4_9EUKA</name>
<evidence type="ECO:0000256" key="3">
    <source>
        <dbReference type="ARBA" id="ARBA00023242"/>
    </source>
</evidence>
<dbReference type="GO" id="GO:0030688">
    <property type="term" value="C:preribosome, small subunit precursor"/>
    <property type="evidence" value="ECO:0007669"/>
    <property type="project" value="TreeGrafter"/>
</dbReference>
<dbReference type="GO" id="GO:0005525">
    <property type="term" value="F:GTP binding"/>
    <property type="evidence" value="ECO:0007669"/>
    <property type="project" value="TreeGrafter"/>
</dbReference>
<evidence type="ECO:0000313" key="8">
    <source>
        <dbReference type="Proteomes" id="UP000717585"/>
    </source>
</evidence>
<comment type="similarity">
    <text evidence="4">Belongs to the TRAFAC class translation factor GTPase superfamily. Bms1-like GTPase family. TSR1 subfamily.</text>
</comment>
<evidence type="ECO:0000259" key="6">
    <source>
        <dbReference type="PROSITE" id="PS51714"/>
    </source>
</evidence>
<keyword evidence="2" id="KW-0690">Ribosome biogenesis</keyword>
<proteinExistence type="inferred from homology"/>
<dbReference type="GO" id="GO:0003924">
    <property type="term" value="F:GTPase activity"/>
    <property type="evidence" value="ECO:0007669"/>
    <property type="project" value="TreeGrafter"/>
</dbReference>
<gene>
    <name evidence="7" type="ORF">J8273_8939</name>
</gene>
<feature type="compositionally biased region" description="Basic and acidic residues" evidence="5">
    <location>
        <begin position="379"/>
        <end position="391"/>
    </location>
</feature>
<feature type="compositionally biased region" description="Acidic residues" evidence="5">
    <location>
        <begin position="392"/>
        <end position="403"/>
    </location>
</feature>
<sequence length="707" mass="78694">MAANKHLSSSSRARQQAKSERLNASKQKRAHQREQQRVSLKSQRNVGVISLSSSFDARNIPALLSEMHEVVSVVGNPQEPTGYEPIYVKVKDQRMTLCLKAIDISDLPSAMDLVKLMDICVLVVSGADGADEEIIDALSTIKGHGVPGCIGLITDLDTVEKKNRSPFRAAMTQFVHYHVDADTKCVDFDPTAESAIKALTRDLCLTKLKPIAWVESTGTLWTEDASLDESGALALTGFVRGSGLDPARVGHITALGDVRVRQVSIHTDPFGTRPIVETVIRPDPADELEPYAEVQEEAEEADMGTEGDIREKQTVTVPAGTSEYQAAWYARYGDGEDDEDEGMSDMEETSDEEEDMLPGTAEADEDMGLPTEDPTQATEAKRQHAHELREAAEEDKDFPDEVDTPVDMAARDRFRKYVGLKSLRSSPWRMKHTPAEYARLFAYPAFEQTRRAAMAATSAVEAGQLATVVVEPRDGLDFSTVLARMAAGTPVVFVSLKEHEARRTIVHARVSRRGPDTAPVPSKEPVMVHVGWRRETVHPIYYELPLGLWNLNQYKYSRFLHRNEVEEGVAEKDWPHGMAFESNTVFPPCPIVVFRAGVDGQTPSIARGKVTACDPSRAILKRVVMTGYPYRVKKNKAVVRFMFFGPEDVKFFKPIEMDTKHGLHGHITASLGTHGYFKAIFNRRIVMTDTVCMKLWRRVFPPMVVKE</sequence>
<comment type="caution">
    <text evidence="7">The sequence shown here is derived from an EMBL/GenBank/DDBJ whole genome shotgun (WGS) entry which is preliminary data.</text>
</comment>
<dbReference type="SMART" id="SM01362">
    <property type="entry name" value="DUF663"/>
    <property type="match status" value="1"/>
</dbReference>
<protein>
    <recommendedName>
        <fullName evidence="6">Bms1-type G domain-containing protein</fullName>
    </recommendedName>
</protein>
<dbReference type="GO" id="GO:0005730">
    <property type="term" value="C:nucleolus"/>
    <property type="evidence" value="ECO:0007669"/>
    <property type="project" value="UniProtKB-SubCell"/>
</dbReference>
<feature type="domain" description="Bms1-type G" evidence="6">
    <location>
        <begin position="42"/>
        <end position="209"/>
    </location>
</feature>
<dbReference type="GO" id="GO:0000462">
    <property type="term" value="P:maturation of SSU-rRNA from tricistronic rRNA transcript (SSU-rRNA, 5.8S rRNA, LSU-rRNA)"/>
    <property type="evidence" value="ECO:0007669"/>
    <property type="project" value="TreeGrafter"/>
</dbReference>
<dbReference type="InterPro" id="IPR039761">
    <property type="entry name" value="Bms1/Tsr1"/>
</dbReference>
<evidence type="ECO:0000313" key="7">
    <source>
        <dbReference type="EMBL" id="KAG9389640.1"/>
    </source>
</evidence>
<dbReference type="EMBL" id="JAHDYR010000069">
    <property type="protein sequence ID" value="KAG9389640.1"/>
    <property type="molecule type" value="Genomic_DNA"/>
</dbReference>
<dbReference type="InterPro" id="IPR027417">
    <property type="entry name" value="P-loop_NTPase"/>
</dbReference>
<accession>A0A8J6ARK4</accession>
<keyword evidence="3" id="KW-0539">Nucleus</keyword>
<evidence type="ECO:0000256" key="2">
    <source>
        <dbReference type="ARBA" id="ARBA00022517"/>
    </source>
</evidence>
<dbReference type="InterPro" id="IPR007034">
    <property type="entry name" value="BMS1_TSR1_C"/>
</dbReference>
<dbReference type="PANTHER" id="PTHR12858:SF1">
    <property type="entry name" value="PRE-RRNA-PROCESSING PROTEIN TSR1 HOMOLOG"/>
    <property type="match status" value="1"/>
</dbReference>
<feature type="compositionally biased region" description="Acidic residues" evidence="5">
    <location>
        <begin position="335"/>
        <end position="367"/>
    </location>
</feature>
<feature type="region of interest" description="Disordered" evidence="5">
    <location>
        <begin position="1"/>
        <end position="41"/>
    </location>
</feature>
<dbReference type="Pfam" id="PF04950">
    <property type="entry name" value="RIBIOP_C"/>
    <property type="match status" value="1"/>
</dbReference>
<feature type="region of interest" description="Disordered" evidence="5">
    <location>
        <begin position="333"/>
        <end position="403"/>
    </location>
</feature>
<reference evidence="7" key="1">
    <citation type="submission" date="2021-05" db="EMBL/GenBank/DDBJ databases">
        <title>A free-living protist that lacks canonical eukaryotic 1 DNA replication and segregation systems.</title>
        <authorList>
            <person name="Salas-Leiva D.E."/>
            <person name="Tromer E.C."/>
            <person name="Curtis B.A."/>
            <person name="Jerlstrom-Hultqvist J."/>
            <person name="Kolisko M."/>
            <person name="Yi Z."/>
            <person name="Salas-Leiva J.S."/>
            <person name="Gallot-Lavallee L."/>
            <person name="Kops G.J.P.L."/>
            <person name="Archibald J.M."/>
            <person name="Simpson A.G.B."/>
            <person name="Roger A.J."/>
        </authorList>
    </citation>
    <scope>NUCLEOTIDE SEQUENCE</scope>
    <source>
        <strain evidence="7">BICM</strain>
    </source>
</reference>
<organism evidence="7 8">
    <name type="scientific">Carpediemonas membranifera</name>
    <dbReference type="NCBI Taxonomy" id="201153"/>
    <lineage>
        <taxon>Eukaryota</taxon>
        <taxon>Metamonada</taxon>
        <taxon>Carpediemonas-like organisms</taxon>
        <taxon>Carpediemonas</taxon>
    </lineage>
</organism>
<comment type="subcellular location">
    <subcellularLocation>
        <location evidence="1">Nucleus</location>
        <location evidence="1">Nucleolus</location>
    </subcellularLocation>
</comment>
<evidence type="ECO:0000256" key="5">
    <source>
        <dbReference type="SAM" id="MobiDB-lite"/>
    </source>
</evidence>
<dbReference type="SMART" id="SM00785">
    <property type="entry name" value="AARP2CN"/>
    <property type="match status" value="1"/>
</dbReference>
<dbReference type="PANTHER" id="PTHR12858">
    <property type="entry name" value="RIBOSOME BIOGENESIS PROTEIN"/>
    <property type="match status" value="1"/>
</dbReference>
<evidence type="ECO:0000256" key="1">
    <source>
        <dbReference type="ARBA" id="ARBA00004604"/>
    </source>
</evidence>
<keyword evidence="8" id="KW-1185">Reference proteome</keyword>
<dbReference type="Gene3D" id="3.40.50.300">
    <property type="entry name" value="P-loop containing nucleotide triphosphate hydrolases"/>
    <property type="match status" value="1"/>
</dbReference>
<dbReference type="PROSITE" id="PS51714">
    <property type="entry name" value="G_BMS1"/>
    <property type="match status" value="1"/>
</dbReference>
<dbReference type="GO" id="GO:0034511">
    <property type="term" value="F:U3 snoRNA binding"/>
    <property type="evidence" value="ECO:0007669"/>
    <property type="project" value="TreeGrafter"/>
</dbReference>
<dbReference type="GO" id="GO:0000479">
    <property type="term" value="P:endonucleolytic cleavage of tricistronic rRNA transcript (SSU-rRNA, 5.8S rRNA, LSU-rRNA)"/>
    <property type="evidence" value="ECO:0007669"/>
    <property type="project" value="TreeGrafter"/>
</dbReference>
<dbReference type="Proteomes" id="UP000717585">
    <property type="component" value="Unassembled WGS sequence"/>
</dbReference>
<dbReference type="AlphaFoldDB" id="A0A8J6ARK4"/>
<dbReference type="Pfam" id="PF22298">
    <property type="entry name" value="Tsr1_G-like"/>
    <property type="match status" value="1"/>
</dbReference>
<dbReference type="InterPro" id="IPR012948">
    <property type="entry name" value="AARP2CN"/>
</dbReference>
<dbReference type="InterPro" id="IPR030387">
    <property type="entry name" value="G_Bms1/Tsr1_dom"/>
</dbReference>
<dbReference type="OrthoDB" id="119302at2759"/>